<name>Q5ZVX8_LEGPH</name>
<evidence type="ECO:0000313" key="2">
    <source>
        <dbReference type="Proteomes" id="UP000000609"/>
    </source>
</evidence>
<evidence type="ECO:0000313" key="1">
    <source>
        <dbReference type="EMBL" id="AAU27393.1"/>
    </source>
</evidence>
<dbReference type="EMBL" id="AE017354">
    <property type="protein sequence ID" value="AAU27393.1"/>
    <property type="molecule type" value="Genomic_DNA"/>
</dbReference>
<dbReference type="KEGG" id="lpn:lpg1310"/>
<dbReference type="PaxDb" id="272624-lpg1310"/>
<dbReference type="eggNOG" id="COG3415">
    <property type="taxonomic scope" value="Bacteria"/>
</dbReference>
<dbReference type="HOGENOM" id="CLU_2343273_0_0_6"/>
<reference evidence="1 2" key="1">
    <citation type="journal article" date="2004" name="Science">
        <title>The genomic sequence of the accidental pathogen Legionella pneumophila.</title>
        <authorList>
            <person name="Chien M."/>
            <person name="Morozova I."/>
            <person name="Shi S."/>
            <person name="Sheng H."/>
            <person name="Chen J."/>
            <person name="Gomez S.M."/>
            <person name="Asamani G."/>
            <person name="Hill K."/>
            <person name="Nuara J."/>
            <person name="Feder M."/>
            <person name="Rineer J."/>
            <person name="Greenberg J.J."/>
            <person name="Steshenko V."/>
            <person name="Park S.H."/>
            <person name="Zhao B."/>
            <person name="Teplitskaya E."/>
            <person name="Edwards J.R."/>
            <person name="Pampou S."/>
            <person name="Georghiou A."/>
            <person name="Chou I.C."/>
            <person name="Iannuccilli W."/>
            <person name="Ulz M.E."/>
            <person name="Kim D.H."/>
            <person name="Geringer-Sameth A."/>
            <person name="Goldsberry C."/>
            <person name="Morozov P."/>
            <person name="Fischer S.G."/>
            <person name="Segal G."/>
            <person name="Qu X."/>
            <person name="Rzhetsky A."/>
            <person name="Zhang P."/>
            <person name="Cayanis E."/>
            <person name="De Jong P.J."/>
            <person name="Ju J."/>
            <person name="Kalachikov S."/>
            <person name="Shuman H.A."/>
            <person name="Russo J.J."/>
        </authorList>
    </citation>
    <scope>NUCLEOTIDE SEQUENCE [LARGE SCALE GENOMIC DNA]</scope>
    <source>
        <strain evidence="2">Philadelphia 1 / ATCC 33152 / DSM 7513</strain>
    </source>
</reference>
<keyword evidence="2" id="KW-1185">Reference proteome</keyword>
<accession>Q5ZVX8</accession>
<proteinExistence type="predicted"/>
<dbReference type="AlphaFoldDB" id="Q5ZVX8"/>
<organism evidence="1 2">
    <name type="scientific">Legionella pneumophila subsp. pneumophila (strain Philadelphia 1 / ATCC 33152 / DSM 7513)</name>
    <dbReference type="NCBI Taxonomy" id="272624"/>
    <lineage>
        <taxon>Bacteria</taxon>
        <taxon>Pseudomonadati</taxon>
        <taxon>Pseudomonadota</taxon>
        <taxon>Gammaproteobacteria</taxon>
        <taxon>Legionellales</taxon>
        <taxon>Legionellaceae</taxon>
        <taxon>Legionella</taxon>
    </lineage>
</organism>
<protein>
    <submittedName>
        <fullName evidence="1">Uncharacterized protein</fullName>
    </submittedName>
</protein>
<dbReference type="Proteomes" id="UP000000609">
    <property type="component" value="Chromosome"/>
</dbReference>
<sequence length="97" mass="11368">MNSLFFCKHVLKIRAEKKLTIQEVATKFRVGKASVIRRLIEFEPKKKCKKLATKIDAPNSSALKFRINRYIIKVLHRICRTTFIICIICTKKKLFCP</sequence>
<gene>
    <name evidence="1" type="ordered locus">lpg1310</name>
</gene>